<dbReference type="InterPro" id="IPR052192">
    <property type="entry name" value="Insect_Ionotropic_Sensory_Rcpt"/>
</dbReference>
<feature type="transmembrane region" description="Helical" evidence="8">
    <location>
        <begin position="231"/>
        <end position="252"/>
    </location>
</feature>
<keyword evidence="10" id="KW-1185">Reference proteome</keyword>
<sequence>MSTLRILERIRDAKVIFVLAETISLEEIQGLVRKCFDVGLLNVIIIRNADPLQVFRFDPFDGFRIIEIGNSEKYFSSKMTNLNGYTMKILWLGYPPRVLHPKKGRDKTKVKGYVGHLVRSYIQKRNATVHIIEAKSISPYLDTANYVENGQMDFVLGLFPTKYKVGVLSYPVTQEKICIIVPEPKTIPVYQNFLLPFQQEVWMVIIGSIIYVTFIIYMVTATMNRGKDIAAAFISTICIIVNRSEAVLLYSLQRRTPAMYFLLLLFGFILSNLYCIRLTTFLTKPAIEREIKSLDDIAQAHMKILLEELEARDMVTEQVNNEYYQSLVEPTSFRDLVKIQFDLNNTNAIVLCGDFWDYLDDFQHYKGSIKFRNSQICFNDVALSIIFGYNSPFVEDFNDHLMQISQSGLLAYWKRNWIFESVQEGYINATKQNESQYYPVQLTLTHLQIPFYGLVIGLVTSIAIFLVEIFCSRFNLLFGCDQC</sequence>
<evidence type="ECO:0000256" key="6">
    <source>
        <dbReference type="ARBA" id="ARBA00023170"/>
    </source>
</evidence>
<dbReference type="GO" id="GO:0005886">
    <property type="term" value="C:plasma membrane"/>
    <property type="evidence" value="ECO:0007669"/>
    <property type="project" value="UniProtKB-SubCell"/>
</dbReference>
<dbReference type="Proteomes" id="UP000594454">
    <property type="component" value="Chromosome 2"/>
</dbReference>
<organism evidence="9 10">
    <name type="scientific">Hermetia illucens</name>
    <name type="common">Black soldier fly</name>
    <dbReference type="NCBI Taxonomy" id="343691"/>
    <lineage>
        <taxon>Eukaryota</taxon>
        <taxon>Metazoa</taxon>
        <taxon>Ecdysozoa</taxon>
        <taxon>Arthropoda</taxon>
        <taxon>Hexapoda</taxon>
        <taxon>Insecta</taxon>
        <taxon>Pterygota</taxon>
        <taxon>Neoptera</taxon>
        <taxon>Endopterygota</taxon>
        <taxon>Diptera</taxon>
        <taxon>Brachycera</taxon>
        <taxon>Stratiomyomorpha</taxon>
        <taxon>Stratiomyidae</taxon>
        <taxon>Hermetiinae</taxon>
        <taxon>Hermetia</taxon>
    </lineage>
</organism>
<evidence type="ECO:0000256" key="8">
    <source>
        <dbReference type="SAM" id="Phobius"/>
    </source>
</evidence>
<reference evidence="9 10" key="1">
    <citation type="submission" date="2020-11" db="EMBL/GenBank/DDBJ databases">
        <authorList>
            <person name="Wallbank WR R."/>
            <person name="Pardo Diaz C."/>
            <person name="Kozak K."/>
            <person name="Martin S."/>
            <person name="Jiggins C."/>
            <person name="Moest M."/>
            <person name="Warren A I."/>
            <person name="Generalovic N T."/>
            <person name="Byers J.R.P. K."/>
            <person name="Montejo-Kovacevich G."/>
            <person name="Yen C E."/>
        </authorList>
    </citation>
    <scope>NUCLEOTIDE SEQUENCE [LARGE SCALE GENOMIC DNA]</scope>
</reference>
<dbReference type="EMBL" id="LR899010">
    <property type="protein sequence ID" value="CAD7080671.1"/>
    <property type="molecule type" value="Genomic_DNA"/>
</dbReference>
<keyword evidence="4 8" id="KW-1133">Transmembrane helix</keyword>
<evidence type="ECO:0000256" key="7">
    <source>
        <dbReference type="ARBA" id="ARBA00023180"/>
    </source>
</evidence>
<feature type="transmembrane region" description="Helical" evidence="8">
    <location>
        <begin position="258"/>
        <end position="276"/>
    </location>
</feature>
<dbReference type="Gene3D" id="1.10.287.70">
    <property type="match status" value="1"/>
</dbReference>
<evidence type="ECO:0000256" key="5">
    <source>
        <dbReference type="ARBA" id="ARBA00023136"/>
    </source>
</evidence>
<evidence type="ECO:0000256" key="4">
    <source>
        <dbReference type="ARBA" id="ARBA00022989"/>
    </source>
</evidence>
<evidence type="ECO:0000256" key="1">
    <source>
        <dbReference type="ARBA" id="ARBA00004651"/>
    </source>
</evidence>
<dbReference type="PANTHER" id="PTHR42643:SF39">
    <property type="entry name" value="IONOTROPIC RECEPTOR 56A-RELATED"/>
    <property type="match status" value="1"/>
</dbReference>
<evidence type="ECO:0000256" key="3">
    <source>
        <dbReference type="ARBA" id="ARBA00022692"/>
    </source>
</evidence>
<keyword evidence="2" id="KW-1003">Cell membrane</keyword>
<dbReference type="InParanoid" id="A0A7R8YPT5"/>
<evidence type="ECO:0008006" key="11">
    <source>
        <dbReference type="Google" id="ProtNLM"/>
    </source>
</evidence>
<name>A0A7R8YPT5_HERIL</name>
<protein>
    <recommendedName>
        <fullName evidence="11">Ionotropic receptor</fullName>
    </recommendedName>
</protein>
<keyword evidence="5 8" id="KW-0472">Membrane</keyword>
<keyword evidence="7" id="KW-0325">Glycoprotein</keyword>
<feature type="transmembrane region" description="Helical" evidence="8">
    <location>
        <begin position="201"/>
        <end position="219"/>
    </location>
</feature>
<feature type="transmembrane region" description="Helical" evidence="8">
    <location>
        <begin position="451"/>
        <end position="470"/>
    </location>
</feature>
<dbReference type="OrthoDB" id="7969653at2759"/>
<dbReference type="AlphaFoldDB" id="A0A7R8YPT5"/>
<dbReference type="SUPFAM" id="SSF53850">
    <property type="entry name" value="Periplasmic binding protein-like II"/>
    <property type="match status" value="1"/>
</dbReference>
<comment type="subcellular location">
    <subcellularLocation>
        <location evidence="1">Cell membrane</location>
        <topology evidence="1">Multi-pass membrane protein</topology>
    </subcellularLocation>
</comment>
<evidence type="ECO:0000313" key="10">
    <source>
        <dbReference type="Proteomes" id="UP000594454"/>
    </source>
</evidence>
<keyword evidence="3 8" id="KW-0812">Transmembrane</keyword>
<evidence type="ECO:0000256" key="2">
    <source>
        <dbReference type="ARBA" id="ARBA00022475"/>
    </source>
</evidence>
<proteinExistence type="predicted"/>
<keyword evidence="6" id="KW-0675">Receptor</keyword>
<evidence type="ECO:0000313" key="9">
    <source>
        <dbReference type="EMBL" id="CAD7080671.1"/>
    </source>
</evidence>
<dbReference type="PANTHER" id="PTHR42643">
    <property type="entry name" value="IONOTROPIC RECEPTOR 20A-RELATED"/>
    <property type="match status" value="1"/>
</dbReference>
<accession>A0A7R8YPT5</accession>
<gene>
    <name evidence="9" type="ORF">HERILL_LOCUS3815</name>
</gene>